<dbReference type="PATRIC" id="fig|1300347.3.peg.3370"/>
<proteinExistence type="predicted"/>
<evidence type="ECO:0000313" key="3">
    <source>
        <dbReference type="Proteomes" id="UP000077868"/>
    </source>
</evidence>
<dbReference type="PROSITE" id="PS51257">
    <property type="entry name" value="PROKAR_LIPOPROTEIN"/>
    <property type="match status" value="1"/>
</dbReference>
<name>A0A1A9GN95_9ACTN</name>
<feature type="signal peptide" evidence="1">
    <location>
        <begin position="1"/>
        <end position="22"/>
    </location>
</feature>
<evidence type="ECO:0000256" key="1">
    <source>
        <dbReference type="SAM" id="SignalP"/>
    </source>
</evidence>
<keyword evidence="1" id="KW-0732">Signal</keyword>
<dbReference type="AlphaFoldDB" id="A0A1A9GN95"/>
<dbReference type="RefSeq" id="WP_068112178.1">
    <property type="nucleotide sequence ID" value="NZ_CP015079.1"/>
</dbReference>
<protein>
    <recommendedName>
        <fullName evidence="4">Lipoprotein</fullName>
    </recommendedName>
</protein>
<evidence type="ECO:0008006" key="4">
    <source>
        <dbReference type="Google" id="ProtNLM"/>
    </source>
</evidence>
<keyword evidence="3" id="KW-1185">Reference proteome</keyword>
<evidence type="ECO:0000313" key="2">
    <source>
        <dbReference type="EMBL" id="ANH39768.1"/>
    </source>
</evidence>
<dbReference type="KEGG" id="ndk:I601_3362"/>
<reference evidence="2 3" key="1">
    <citation type="submission" date="2016-03" db="EMBL/GenBank/DDBJ databases">
        <title>Complete genome sequence of a soil Actinobacterium, Nocardioides dokdonensis FR1436.</title>
        <authorList>
            <person name="Kwon S.-K."/>
            <person name="Kim K."/>
            <person name="Kim J.F."/>
        </authorList>
    </citation>
    <scope>NUCLEOTIDE SEQUENCE [LARGE SCALE GENOMIC DNA]</scope>
    <source>
        <strain evidence="2 3">FR1436</strain>
    </source>
</reference>
<organism evidence="2 3">
    <name type="scientific">Nocardioides dokdonensis FR1436</name>
    <dbReference type="NCBI Taxonomy" id="1300347"/>
    <lineage>
        <taxon>Bacteria</taxon>
        <taxon>Bacillati</taxon>
        <taxon>Actinomycetota</taxon>
        <taxon>Actinomycetes</taxon>
        <taxon>Propionibacteriales</taxon>
        <taxon>Nocardioidaceae</taxon>
        <taxon>Nocardioides</taxon>
    </lineage>
</organism>
<dbReference type="Proteomes" id="UP000077868">
    <property type="component" value="Chromosome"/>
</dbReference>
<sequence>MLTPSRAAAGLAPALAITLALSGCTGDDGESPAAAATATATVTVEPGADDEQQAQPVSLELTSSGTSCFSRPQADIAWMDVTWRATRDVATAEFSLVDSDGVRQVGAALDLPPRNVGGTISYGGATTWPPGEVLRRESQVVWAARDSAEQMSLFEGQTGLLLFHLRFDDDVLAGERVADLGAVQVAWTDEDGGTGTTVLPVEQSFSFRPADCR</sequence>
<feature type="chain" id="PRO_5039508523" description="Lipoprotein" evidence="1">
    <location>
        <begin position="23"/>
        <end position="213"/>
    </location>
</feature>
<accession>A0A1A9GN95</accession>
<dbReference type="EMBL" id="CP015079">
    <property type="protein sequence ID" value="ANH39768.1"/>
    <property type="molecule type" value="Genomic_DNA"/>
</dbReference>
<gene>
    <name evidence="2" type="ORF">I601_3362</name>
</gene>